<evidence type="ECO:0000313" key="2">
    <source>
        <dbReference type="Proteomes" id="UP000797356"/>
    </source>
</evidence>
<dbReference type="AlphaFoldDB" id="A0A8K0I1P4"/>
<reference evidence="1" key="1">
    <citation type="journal article" date="2017" name="Gigascience">
        <title>The genome draft of coconut (Cocos nucifera).</title>
        <authorList>
            <person name="Xiao Y."/>
            <person name="Xu P."/>
            <person name="Fan H."/>
            <person name="Baudouin L."/>
            <person name="Xia W."/>
            <person name="Bocs S."/>
            <person name="Xu J."/>
            <person name="Li Q."/>
            <person name="Guo A."/>
            <person name="Zhou L."/>
            <person name="Li J."/>
            <person name="Wu Y."/>
            <person name="Ma Z."/>
            <person name="Armero A."/>
            <person name="Issali A.E."/>
            <person name="Liu N."/>
            <person name="Peng M."/>
            <person name="Yang Y."/>
        </authorList>
    </citation>
    <scope>NUCLEOTIDE SEQUENCE</scope>
    <source>
        <tissue evidence="1">Spear leaf of Hainan Tall coconut</tissue>
    </source>
</reference>
<organism evidence="1 2">
    <name type="scientific">Cocos nucifera</name>
    <name type="common">Coconut palm</name>
    <dbReference type="NCBI Taxonomy" id="13894"/>
    <lineage>
        <taxon>Eukaryota</taxon>
        <taxon>Viridiplantae</taxon>
        <taxon>Streptophyta</taxon>
        <taxon>Embryophyta</taxon>
        <taxon>Tracheophyta</taxon>
        <taxon>Spermatophyta</taxon>
        <taxon>Magnoliopsida</taxon>
        <taxon>Liliopsida</taxon>
        <taxon>Arecaceae</taxon>
        <taxon>Arecoideae</taxon>
        <taxon>Cocoseae</taxon>
        <taxon>Attaleinae</taxon>
        <taxon>Cocos</taxon>
    </lineage>
</organism>
<sequence length="165" mass="19011">MSAGLRSCLTGQPSHEALYQDDSKCCKEEIEILPRRLFLGNLKFEEAKEQGQEPAQSFFGEKAQTVEAWVEVAEELLKVVEEQEVKKVKERARLDAKLATSRERVAVLKAYLMKEKKTIAKHKKPSGSLLRRMQLLPRPSLKMLLLERYLTIRIPRTVPRRLPRG</sequence>
<reference evidence="1" key="2">
    <citation type="submission" date="2019-07" db="EMBL/GenBank/DDBJ databases">
        <authorList>
            <person name="Yang Y."/>
            <person name="Bocs S."/>
            <person name="Baudouin L."/>
        </authorList>
    </citation>
    <scope>NUCLEOTIDE SEQUENCE</scope>
    <source>
        <tissue evidence="1">Spear leaf of Hainan Tall coconut</tissue>
    </source>
</reference>
<evidence type="ECO:0000313" key="1">
    <source>
        <dbReference type="EMBL" id="KAG1334237.1"/>
    </source>
</evidence>
<dbReference type="EMBL" id="CM017874">
    <property type="protein sequence ID" value="KAG1334237.1"/>
    <property type="molecule type" value="Genomic_DNA"/>
</dbReference>
<proteinExistence type="predicted"/>
<dbReference type="Proteomes" id="UP000797356">
    <property type="component" value="Chromosome 3"/>
</dbReference>
<accession>A0A8K0I1P4</accession>
<name>A0A8K0I1P4_COCNU</name>
<protein>
    <submittedName>
        <fullName evidence="1">Uncharacterized protein</fullName>
    </submittedName>
</protein>
<comment type="caution">
    <text evidence="1">The sequence shown here is derived from an EMBL/GenBank/DDBJ whole genome shotgun (WGS) entry which is preliminary data.</text>
</comment>
<gene>
    <name evidence="1" type="ORF">COCNU_03G003560</name>
</gene>
<keyword evidence="2" id="KW-1185">Reference proteome</keyword>